<comment type="caution">
    <text evidence="1">The sequence shown here is derived from an EMBL/GenBank/DDBJ whole genome shotgun (WGS) entry which is preliminary data.</text>
</comment>
<proteinExistence type="predicted"/>
<name>A0A4V2V044_9FIRM</name>
<gene>
    <name evidence="1" type="ORF">EDC18_10720</name>
</gene>
<dbReference type="Pfam" id="PF06257">
    <property type="entry name" value="VEG"/>
    <property type="match status" value="1"/>
</dbReference>
<dbReference type="GO" id="GO:0006355">
    <property type="term" value="P:regulation of DNA-templated transcription"/>
    <property type="evidence" value="ECO:0007669"/>
    <property type="project" value="InterPro"/>
</dbReference>
<dbReference type="EMBL" id="SMAL01000007">
    <property type="protein sequence ID" value="TCT13951.1"/>
    <property type="molecule type" value="Genomic_DNA"/>
</dbReference>
<evidence type="ECO:0000313" key="2">
    <source>
        <dbReference type="Proteomes" id="UP000294902"/>
    </source>
</evidence>
<evidence type="ECO:0000313" key="1">
    <source>
        <dbReference type="EMBL" id="TCT13951.1"/>
    </source>
</evidence>
<dbReference type="Gene3D" id="2.30.30.100">
    <property type="match status" value="1"/>
</dbReference>
<protein>
    <submittedName>
        <fullName evidence="1">Uncharacterized protein Veg</fullName>
    </submittedName>
</protein>
<dbReference type="PANTHER" id="PTHR40026:SF1">
    <property type="entry name" value="PROTEIN VEG"/>
    <property type="match status" value="1"/>
</dbReference>
<dbReference type="AlphaFoldDB" id="A0A4V2V044"/>
<keyword evidence="2" id="KW-1185">Reference proteome</keyword>
<dbReference type="PANTHER" id="PTHR40026">
    <property type="entry name" value="PROTEIN VEG"/>
    <property type="match status" value="1"/>
</dbReference>
<organism evidence="1 2">
    <name type="scientific">Natranaerovirga pectinivora</name>
    <dbReference type="NCBI Taxonomy" id="682400"/>
    <lineage>
        <taxon>Bacteria</taxon>
        <taxon>Bacillati</taxon>
        <taxon>Bacillota</taxon>
        <taxon>Clostridia</taxon>
        <taxon>Lachnospirales</taxon>
        <taxon>Natranaerovirgaceae</taxon>
        <taxon>Natranaerovirga</taxon>
    </lineage>
</organism>
<dbReference type="InterPro" id="IPR009366">
    <property type="entry name" value="Protein_Veg"/>
</dbReference>
<accession>A0A4V2V044</accession>
<reference evidence="1 2" key="1">
    <citation type="submission" date="2019-03" db="EMBL/GenBank/DDBJ databases">
        <title>Genomic Encyclopedia of Type Strains, Phase IV (KMG-IV): sequencing the most valuable type-strain genomes for metagenomic binning, comparative biology and taxonomic classification.</title>
        <authorList>
            <person name="Goeker M."/>
        </authorList>
    </citation>
    <scope>NUCLEOTIDE SEQUENCE [LARGE SCALE GENOMIC DNA]</scope>
    <source>
        <strain evidence="1 2">DSM 24629</strain>
    </source>
</reference>
<dbReference type="PIRSF" id="PIRSF037257">
    <property type="entry name" value="DUF1021"/>
    <property type="match status" value="1"/>
</dbReference>
<sequence>MLIAKEDIIQVKRRMDEYVGSRVKVRANKGRKKVVVKEGVLENTYPSIFVVKVQNELQDSYRRVSYSYTDILTHTVELSLCREN</sequence>
<dbReference type="Proteomes" id="UP000294902">
    <property type="component" value="Unassembled WGS sequence"/>
</dbReference>